<evidence type="ECO:0000256" key="13">
    <source>
        <dbReference type="ARBA" id="ARBA00023136"/>
    </source>
</evidence>
<dbReference type="SMART" id="SM00032">
    <property type="entry name" value="CCP"/>
    <property type="match status" value="2"/>
</dbReference>
<keyword evidence="13" id="KW-0472">Membrane</keyword>
<proteinExistence type="predicted"/>
<sequence>NSWTYHHSEENMPYEQARMYCQSKYTDLVAIQNKKEIEYLETSVPYNPTYYWIGIRKINNTWTWVGTNKTLTDDAKNWGAGEPNNRRHKEDCVEIYIKRPKDSGKWNDDGCNKMKRALCYTDQSCSQSSPCIHIDCARMDCYESGFGPEVVQCQHLSAQSHGFMNCFHPWGNFSFQTTCHYGCFDGFVLNGTNEIQCLQSGNWNSSVPYCTAITCEAFSIPLHGSFICNHTWAENSYGSTCEFICSEGWTLKGSKVTMCGSTGIWTKNIPKCEGIFIPLYIIVFQE</sequence>
<evidence type="ECO:0000256" key="7">
    <source>
        <dbReference type="ARBA" id="ARBA00022723"/>
    </source>
</evidence>
<keyword evidence="9" id="KW-0677">Repeat</keyword>
<accession>A0AAV6ZMK1</accession>
<evidence type="ECO:0000256" key="6">
    <source>
        <dbReference type="ARBA" id="ARBA00022692"/>
    </source>
</evidence>
<comment type="caution">
    <text evidence="16">Lacks conserved residue(s) required for the propagation of feature annotation.</text>
</comment>
<dbReference type="InterPro" id="IPR033991">
    <property type="entry name" value="Selectin_CTLD"/>
</dbReference>
<evidence type="ECO:0000256" key="16">
    <source>
        <dbReference type="PROSITE-ProRule" id="PRU00302"/>
    </source>
</evidence>
<dbReference type="InterPro" id="IPR016186">
    <property type="entry name" value="C-type_lectin-like/link_sf"/>
</dbReference>
<keyword evidence="7" id="KW-0479">Metal-binding</keyword>
<dbReference type="Pfam" id="PF00059">
    <property type="entry name" value="Lectin_C"/>
    <property type="match status" value="1"/>
</dbReference>
<dbReference type="EMBL" id="WNYA01000594">
    <property type="protein sequence ID" value="KAG8547836.1"/>
    <property type="molecule type" value="Genomic_DNA"/>
</dbReference>
<evidence type="ECO:0000313" key="19">
    <source>
        <dbReference type="EMBL" id="KAG8547836.1"/>
    </source>
</evidence>
<name>A0AAV6ZMK1_ENGPU</name>
<evidence type="ECO:0000256" key="2">
    <source>
        <dbReference type="ARBA" id="ARBA00004479"/>
    </source>
</evidence>
<dbReference type="CDD" id="cd00033">
    <property type="entry name" value="CCP"/>
    <property type="match status" value="2"/>
</dbReference>
<evidence type="ECO:0000256" key="3">
    <source>
        <dbReference type="ARBA" id="ARBA00022475"/>
    </source>
</evidence>
<dbReference type="PANTHER" id="PTHR19325">
    <property type="entry name" value="COMPLEMENT COMPONENT-RELATED SUSHI DOMAIN-CONTAINING"/>
    <property type="match status" value="1"/>
</dbReference>
<comment type="caution">
    <text evidence="19">The sequence shown here is derived from an EMBL/GenBank/DDBJ whole genome shotgun (WGS) entry which is preliminary data.</text>
</comment>
<reference evidence="19" key="1">
    <citation type="thesis" date="2020" institute="ProQuest LLC" country="789 East Eisenhower Parkway, Ann Arbor, MI, USA">
        <title>Comparative Genomics and Chromosome Evolution.</title>
        <authorList>
            <person name="Mudd A.B."/>
        </authorList>
    </citation>
    <scope>NUCLEOTIDE SEQUENCE</scope>
    <source>
        <strain evidence="19">237g6f4</strain>
        <tissue evidence="19">Blood</tissue>
    </source>
</reference>
<evidence type="ECO:0000259" key="18">
    <source>
        <dbReference type="PROSITE" id="PS50923"/>
    </source>
</evidence>
<evidence type="ECO:0000256" key="9">
    <source>
        <dbReference type="ARBA" id="ARBA00022737"/>
    </source>
</evidence>
<dbReference type="Gene3D" id="3.10.100.10">
    <property type="entry name" value="Mannose-Binding Protein A, subunit A"/>
    <property type="match status" value="1"/>
</dbReference>
<feature type="non-terminal residue" evidence="19">
    <location>
        <position position="1"/>
    </location>
</feature>
<keyword evidence="3" id="KW-1003">Cell membrane</keyword>
<dbReference type="FunFam" id="2.10.70.10:FF:000001">
    <property type="entry name" value="Selectin P"/>
    <property type="match status" value="2"/>
</dbReference>
<dbReference type="PANTHER" id="PTHR19325:SF493">
    <property type="entry name" value="E-SELECTIN"/>
    <property type="match status" value="1"/>
</dbReference>
<evidence type="ECO:0000256" key="8">
    <source>
        <dbReference type="ARBA" id="ARBA00022729"/>
    </source>
</evidence>
<dbReference type="SUPFAM" id="SSF56436">
    <property type="entry name" value="C-type lectin-like"/>
    <property type="match status" value="1"/>
</dbReference>
<dbReference type="PRINTS" id="PR00343">
    <property type="entry name" value="SELECTIN"/>
</dbReference>
<keyword evidence="10" id="KW-0106">Calcium</keyword>
<dbReference type="Pfam" id="PF00084">
    <property type="entry name" value="Sushi"/>
    <property type="match status" value="2"/>
</dbReference>
<keyword evidence="5 16" id="KW-0768">Sushi</keyword>
<keyword evidence="6" id="KW-0812">Transmembrane</keyword>
<feature type="domain" description="Sushi" evidence="18">
    <location>
        <begin position="151"/>
        <end position="212"/>
    </location>
</feature>
<keyword evidence="11" id="KW-0130">Cell adhesion</keyword>
<keyword evidence="20" id="KW-1185">Reference proteome</keyword>
<dbReference type="SMART" id="SM00034">
    <property type="entry name" value="CLECT"/>
    <property type="match status" value="1"/>
</dbReference>
<dbReference type="InterPro" id="IPR018378">
    <property type="entry name" value="C-type_lectin_CS"/>
</dbReference>
<evidence type="ECO:0000256" key="10">
    <source>
        <dbReference type="ARBA" id="ARBA00022837"/>
    </source>
</evidence>
<feature type="disulfide bond" evidence="16">
    <location>
        <begin position="183"/>
        <end position="210"/>
    </location>
</feature>
<evidence type="ECO:0000256" key="12">
    <source>
        <dbReference type="ARBA" id="ARBA00022989"/>
    </source>
</evidence>
<evidence type="ECO:0000256" key="5">
    <source>
        <dbReference type="ARBA" id="ARBA00022659"/>
    </source>
</evidence>
<dbReference type="PROSITE" id="PS50923">
    <property type="entry name" value="SUSHI"/>
    <property type="match status" value="2"/>
</dbReference>
<dbReference type="InterPro" id="IPR050350">
    <property type="entry name" value="Compl-Cell_Adhes-Reg"/>
</dbReference>
<evidence type="ECO:0000256" key="11">
    <source>
        <dbReference type="ARBA" id="ARBA00022889"/>
    </source>
</evidence>
<dbReference type="CDD" id="cd03592">
    <property type="entry name" value="CLECT_selectins_like"/>
    <property type="match status" value="1"/>
</dbReference>
<keyword evidence="14 16" id="KW-1015">Disulfide bond</keyword>
<dbReference type="InterPro" id="IPR001304">
    <property type="entry name" value="C-type_lectin-like"/>
</dbReference>
<dbReference type="GO" id="GO:0005886">
    <property type="term" value="C:plasma membrane"/>
    <property type="evidence" value="ECO:0007669"/>
    <property type="project" value="UniProtKB-SubCell"/>
</dbReference>
<feature type="disulfide bond" evidence="16">
    <location>
        <begin position="245"/>
        <end position="272"/>
    </location>
</feature>
<evidence type="ECO:0000313" key="20">
    <source>
        <dbReference type="Proteomes" id="UP000824782"/>
    </source>
</evidence>
<keyword evidence="4" id="KW-0245">EGF-like domain</keyword>
<evidence type="ECO:0000256" key="15">
    <source>
        <dbReference type="ARBA" id="ARBA00023180"/>
    </source>
</evidence>
<keyword evidence="15" id="KW-0325">Glycoprotein</keyword>
<protein>
    <submittedName>
        <fullName evidence="19">Uncharacterized protein</fullName>
    </submittedName>
</protein>
<evidence type="ECO:0000256" key="4">
    <source>
        <dbReference type="ARBA" id="ARBA00022536"/>
    </source>
</evidence>
<organism evidence="19 20">
    <name type="scientific">Engystomops pustulosus</name>
    <name type="common">Tungara frog</name>
    <name type="synonym">Physalaemus pustulosus</name>
    <dbReference type="NCBI Taxonomy" id="76066"/>
    <lineage>
        <taxon>Eukaryota</taxon>
        <taxon>Metazoa</taxon>
        <taxon>Chordata</taxon>
        <taxon>Craniata</taxon>
        <taxon>Vertebrata</taxon>
        <taxon>Euteleostomi</taxon>
        <taxon>Amphibia</taxon>
        <taxon>Batrachia</taxon>
        <taxon>Anura</taxon>
        <taxon>Neobatrachia</taxon>
        <taxon>Hyloidea</taxon>
        <taxon>Leptodactylidae</taxon>
        <taxon>Leiuperinae</taxon>
        <taxon>Engystomops</taxon>
    </lineage>
</organism>
<dbReference type="InterPro" id="IPR000436">
    <property type="entry name" value="Sushi_SCR_CCP_dom"/>
</dbReference>
<feature type="domain" description="Sushi" evidence="18">
    <location>
        <begin position="213"/>
        <end position="274"/>
    </location>
</feature>
<feature type="domain" description="C-type lectin" evidence="17">
    <location>
        <begin position="1"/>
        <end position="120"/>
    </location>
</feature>
<dbReference type="SUPFAM" id="SSF57535">
    <property type="entry name" value="Complement control module/SCR domain"/>
    <property type="match status" value="2"/>
</dbReference>
<gene>
    <name evidence="19" type="ORF">GDO81_027347</name>
</gene>
<dbReference type="PROSITE" id="PS50041">
    <property type="entry name" value="C_TYPE_LECTIN_2"/>
    <property type="match status" value="1"/>
</dbReference>
<comment type="subcellular location">
    <subcellularLocation>
        <location evidence="1">Cell membrane</location>
    </subcellularLocation>
    <subcellularLocation>
        <location evidence="2">Membrane</location>
        <topology evidence="2">Single-pass type I membrane protein</topology>
    </subcellularLocation>
</comment>
<keyword evidence="12" id="KW-1133">Transmembrane helix</keyword>
<evidence type="ECO:0000256" key="14">
    <source>
        <dbReference type="ARBA" id="ARBA00023157"/>
    </source>
</evidence>
<evidence type="ECO:0000256" key="1">
    <source>
        <dbReference type="ARBA" id="ARBA00004236"/>
    </source>
</evidence>
<dbReference type="Proteomes" id="UP000824782">
    <property type="component" value="Unassembled WGS sequence"/>
</dbReference>
<dbReference type="GO" id="GO:0007155">
    <property type="term" value="P:cell adhesion"/>
    <property type="evidence" value="ECO:0007669"/>
    <property type="project" value="UniProtKB-KW"/>
</dbReference>
<dbReference type="FunFam" id="3.10.100.10:FF:000007">
    <property type="entry name" value="L-selectin"/>
    <property type="match status" value="1"/>
</dbReference>
<dbReference type="PROSITE" id="PS00615">
    <property type="entry name" value="C_TYPE_LECTIN_1"/>
    <property type="match status" value="1"/>
</dbReference>
<dbReference type="InterPro" id="IPR016187">
    <property type="entry name" value="CTDL_fold"/>
</dbReference>
<dbReference type="Gene3D" id="2.10.70.10">
    <property type="entry name" value="Complement Module, domain 1"/>
    <property type="match status" value="2"/>
</dbReference>
<evidence type="ECO:0000259" key="17">
    <source>
        <dbReference type="PROSITE" id="PS50041"/>
    </source>
</evidence>
<dbReference type="InterPro" id="IPR035976">
    <property type="entry name" value="Sushi/SCR/CCP_sf"/>
</dbReference>
<dbReference type="GO" id="GO:0046872">
    <property type="term" value="F:metal ion binding"/>
    <property type="evidence" value="ECO:0007669"/>
    <property type="project" value="UniProtKB-KW"/>
</dbReference>
<keyword evidence="8" id="KW-0732">Signal</keyword>
<dbReference type="AlphaFoldDB" id="A0AAV6ZMK1"/>
<dbReference type="InterPro" id="IPR002396">
    <property type="entry name" value="Selectin_superfamily"/>
</dbReference>